<dbReference type="Gene3D" id="1.10.3520.10">
    <property type="entry name" value="Glycolipid transfer protein"/>
    <property type="match status" value="1"/>
</dbReference>
<dbReference type="EMBL" id="CAJPEX010000141">
    <property type="protein sequence ID" value="CAG0913691.1"/>
    <property type="molecule type" value="Genomic_DNA"/>
</dbReference>
<gene>
    <name evidence="1" type="ORF">NMOB1V02_LOCUS1420</name>
</gene>
<accession>A0A7R9BE31</accession>
<organism evidence="1">
    <name type="scientific">Notodromas monacha</name>
    <dbReference type="NCBI Taxonomy" id="399045"/>
    <lineage>
        <taxon>Eukaryota</taxon>
        <taxon>Metazoa</taxon>
        <taxon>Ecdysozoa</taxon>
        <taxon>Arthropoda</taxon>
        <taxon>Crustacea</taxon>
        <taxon>Oligostraca</taxon>
        <taxon>Ostracoda</taxon>
        <taxon>Podocopa</taxon>
        <taxon>Podocopida</taxon>
        <taxon>Cypridocopina</taxon>
        <taxon>Cypridoidea</taxon>
        <taxon>Cyprididae</taxon>
        <taxon>Notodromas</taxon>
    </lineage>
</organism>
<dbReference type="EMBL" id="OA882178">
    <property type="protein sequence ID" value="CAD7273539.1"/>
    <property type="molecule type" value="Genomic_DNA"/>
</dbReference>
<evidence type="ECO:0000313" key="1">
    <source>
        <dbReference type="EMBL" id="CAD7273539.1"/>
    </source>
</evidence>
<evidence type="ECO:0000313" key="2">
    <source>
        <dbReference type="Proteomes" id="UP000678499"/>
    </source>
</evidence>
<dbReference type="InterPro" id="IPR036497">
    <property type="entry name" value="GLTP_sf"/>
</dbReference>
<dbReference type="AlphaFoldDB" id="A0A7R9BE31"/>
<reference evidence="1" key="1">
    <citation type="submission" date="2020-11" db="EMBL/GenBank/DDBJ databases">
        <authorList>
            <person name="Tran Van P."/>
        </authorList>
    </citation>
    <scope>NUCLEOTIDE SEQUENCE</scope>
</reference>
<sequence length="240" mass="27737">MSPKQPKHKTKFNAVDLVSHYKNMVTSDEKLSMSENAAMFEEYCRFIEDEYGLVGKIVTHRVRKDTAFYLEALERYGKTKEDEQTAENLLTLTSENKNDAKFHTELCHRLAVLLSFFSYVVLILDGYEKPDLPGRNFIADCYEVTLGKLEPWYIRKPVQAMLRLYAGKEYWKEHYFENEAIFPGNTIADILTYSKKIQQHMIKLMEKIGCHHLIHTGTSADLNDLDNPSSSFSNSDNSSN</sequence>
<keyword evidence="2" id="KW-1185">Reference proteome</keyword>
<dbReference type="SUPFAM" id="SSF110004">
    <property type="entry name" value="Glycolipid transfer protein, GLTP"/>
    <property type="match status" value="1"/>
</dbReference>
<proteinExistence type="predicted"/>
<dbReference type="Proteomes" id="UP000678499">
    <property type="component" value="Unassembled WGS sequence"/>
</dbReference>
<protein>
    <submittedName>
        <fullName evidence="1">Uncharacterized protein</fullName>
    </submittedName>
</protein>
<name>A0A7R9BE31_9CRUS</name>